<name>A0A6A9K7B5_PSEAI</name>
<proteinExistence type="predicted"/>
<feature type="compositionally biased region" description="Basic and acidic residues" evidence="1">
    <location>
        <begin position="43"/>
        <end position="59"/>
    </location>
</feature>
<gene>
    <name evidence="2" type="ORF">GNQ20_24150</name>
</gene>
<evidence type="ECO:0000256" key="1">
    <source>
        <dbReference type="SAM" id="MobiDB-lite"/>
    </source>
</evidence>
<protein>
    <submittedName>
        <fullName evidence="2">Uncharacterized protein</fullName>
    </submittedName>
</protein>
<sequence>MAACRREQRCSEGTPAEKRLGPDAGASLLVPFGRLQKGLAWEGETRGQGRHEKQLDQQP</sequence>
<evidence type="ECO:0000313" key="2">
    <source>
        <dbReference type="EMBL" id="MUI60902.1"/>
    </source>
</evidence>
<reference evidence="2" key="1">
    <citation type="submission" date="2019-11" db="EMBL/GenBank/DDBJ databases">
        <title>Genomes of ocular Pseudomonas aeruginosa isolates.</title>
        <authorList>
            <person name="Khan M."/>
            <person name="Rice S.A."/>
            <person name="Willcox M.D.P."/>
            <person name="Stapleton F."/>
        </authorList>
    </citation>
    <scope>NUCLEOTIDE SEQUENCE</scope>
    <source>
        <strain evidence="2">PA206</strain>
    </source>
</reference>
<dbReference type="AlphaFoldDB" id="A0A6A9K7B5"/>
<feature type="region of interest" description="Disordered" evidence="1">
    <location>
        <begin position="1"/>
        <end position="25"/>
    </location>
</feature>
<comment type="caution">
    <text evidence="2">The sequence shown here is derived from an EMBL/GenBank/DDBJ whole genome shotgun (WGS) entry which is preliminary data.</text>
</comment>
<feature type="compositionally biased region" description="Basic and acidic residues" evidence="1">
    <location>
        <begin position="1"/>
        <end position="21"/>
    </location>
</feature>
<dbReference type="EMBL" id="WOAJ01000012">
    <property type="protein sequence ID" value="MUI60902.1"/>
    <property type="molecule type" value="Genomic_DNA"/>
</dbReference>
<organism evidence="2">
    <name type="scientific">Pseudomonas aeruginosa</name>
    <dbReference type="NCBI Taxonomy" id="287"/>
    <lineage>
        <taxon>Bacteria</taxon>
        <taxon>Pseudomonadati</taxon>
        <taxon>Pseudomonadota</taxon>
        <taxon>Gammaproteobacteria</taxon>
        <taxon>Pseudomonadales</taxon>
        <taxon>Pseudomonadaceae</taxon>
        <taxon>Pseudomonas</taxon>
    </lineage>
</organism>
<accession>A0A6A9K7B5</accession>
<feature type="region of interest" description="Disordered" evidence="1">
    <location>
        <begin position="40"/>
        <end position="59"/>
    </location>
</feature>